<keyword evidence="2" id="KW-0472">Membrane</keyword>
<dbReference type="Gene3D" id="1.25.10.10">
    <property type="entry name" value="Leucine-rich Repeat Variant"/>
    <property type="match status" value="1"/>
</dbReference>
<dbReference type="InterPro" id="IPR057600">
    <property type="entry name" value="TORTIFOLIA1/SINE1-2_N"/>
</dbReference>
<dbReference type="SUPFAM" id="SSF48371">
    <property type="entry name" value="ARM repeat"/>
    <property type="match status" value="1"/>
</dbReference>
<evidence type="ECO:0000313" key="4">
    <source>
        <dbReference type="EMBL" id="KAF5937796.1"/>
    </source>
</evidence>
<organism evidence="4 5">
    <name type="scientific">Camellia sinensis</name>
    <name type="common">Tea plant</name>
    <name type="synonym">Thea sinensis</name>
    <dbReference type="NCBI Taxonomy" id="4442"/>
    <lineage>
        <taxon>Eukaryota</taxon>
        <taxon>Viridiplantae</taxon>
        <taxon>Streptophyta</taxon>
        <taxon>Embryophyta</taxon>
        <taxon>Tracheophyta</taxon>
        <taxon>Spermatophyta</taxon>
        <taxon>Magnoliopsida</taxon>
        <taxon>eudicotyledons</taxon>
        <taxon>Gunneridae</taxon>
        <taxon>Pentapetalae</taxon>
        <taxon>asterids</taxon>
        <taxon>Ericales</taxon>
        <taxon>Theaceae</taxon>
        <taxon>Camellia</taxon>
    </lineage>
</organism>
<dbReference type="Pfam" id="PF24714">
    <property type="entry name" value="TOR1L1_N"/>
    <property type="match status" value="1"/>
</dbReference>
<evidence type="ECO:0000256" key="2">
    <source>
        <dbReference type="SAM" id="Phobius"/>
    </source>
</evidence>
<dbReference type="Proteomes" id="UP000593564">
    <property type="component" value="Unassembled WGS sequence"/>
</dbReference>
<dbReference type="GO" id="GO:0008017">
    <property type="term" value="F:microtubule binding"/>
    <property type="evidence" value="ECO:0007669"/>
    <property type="project" value="InterPro"/>
</dbReference>
<comment type="caution">
    <text evidence="4">The sequence shown here is derived from an EMBL/GenBank/DDBJ whole genome shotgun (WGS) entry which is preliminary data.</text>
</comment>
<keyword evidence="2" id="KW-0812">Transmembrane</keyword>
<feature type="region of interest" description="Disordered" evidence="1">
    <location>
        <begin position="475"/>
        <end position="508"/>
    </location>
</feature>
<protein>
    <recommendedName>
        <fullName evidence="3">TORTIFOLIA1/SINE1-2 N-terminal domain-containing protein</fullName>
    </recommendedName>
</protein>
<feature type="compositionally biased region" description="Low complexity" evidence="1">
    <location>
        <begin position="475"/>
        <end position="484"/>
    </location>
</feature>
<feature type="domain" description="TORTIFOLIA1/SINE1-2 N-terminal" evidence="3">
    <location>
        <begin position="180"/>
        <end position="452"/>
    </location>
</feature>
<name>A0A7J7GEM4_CAMSI</name>
<accession>A0A7J7GEM4</accession>
<dbReference type="InterPro" id="IPR011989">
    <property type="entry name" value="ARM-like"/>
</dbReference>
<dbReference type="GO" id="GO:0005874">
    <property type="term" value="C:microtubule"/>
    <property type="evidence" value="ECO:0007669"/>
    <property type="project" value="InterPro"/>
</dbReference>
<keyword evidence="5" id="KW-1185">Reference proteome</keyword>
<dbReference type="PANTHER" id="PTHR31355">
    <property type="entry name" value="MICROTUBULE-ASSOCIATED PROTEIN TORTIFOLIA1"/>
    <property type="match status" value="1"/>
</dbReference>
<evidence type="ECO:0000313" key="5">
    <source>
        <dbReference type="Proteomes" id="UP000593564"/>
    </source>
</evidence>
<dbReference type="EMBL" id="JACBKZ010000012">
    <property type="protein sequence ID" value="KAF5937796.1"/>
    <property type="molecule type" value="Genomic_DNA"/>
</dbReference>
<gene>
    <name evidence="4" type="ORF">HYC85_025302</name>
</gene>
<feature type="region of interest" description="Disordered" evidence="1">
    <location>
        <begin position="597"/>
        <end position="617"/>
    </location>
</feature>
<keyword evidence="2" id="KW-1133">Transmembrane helix</keyword>
<dbReference type="InterPro" id="IPR033337">
    <property type="entry name" value="TORTIFOLIA1/SINE1-2"/>
</dbReference>
<evidence type="ECO:0000256" key="1">
    <source>
        <dbReference type="SAM" id="MobiDB-lite"/>
    </source>
</evidence>
<sequence length="779" mass="85527">MYAVWKKVNPQPPAMRFAVCAVRVRGCAGVQTHNPHATQNLCKIQTAPYPNVFAKPPTCVRFGPGRAVWAGRINLWPALAIGKNESASVRQSGGCGLSELAIWRMDANRGARGLTVRLRPKESQIRHPSAKLADWRKLIRNRPLVITYPSKMQRIGSILMDRSLSPILRQELENLEKGADSRKSAMKALKSYVKDLDSKAIPLFLAQVSETKEKNGLASLPSGEYTISLYEVLARVHGPKIVPLIDNIMTTIINTLTCSAGSFALHQACSKVVPAIARYGIDPTTPQDKKMHIIHSLCKPLSDSVLASQESLSSGSALCLKALVDSDNWRFASADIVNEVCQRVTGALDNPTQTQTNSHMALVMALAKHNNLIVEAYARLLIQSGLRILNAGVAEGNSQKRLSAIQMVNFLMKCLDPKSLFSELGLIIGEMDKCQSDPMAYVRGAAFEALQTARRIATATEKGLKIDRDMMMGSSTGSSFGRRGNNSRRRNLLSSAGDQSPVAASPESQTVDSFVGYDSLIESPISNCQASGELSYDHDRRSVNRKLWRRYENGGVDVSLKDGLYSEVTRGSATQSPKGGLSFDSEGDDYTDGFAGFLQGSTRRDRVPRSTTPSPQRSRYQINVDNVKIFETPRKLIHSLQDPNNERANFSEKHSRMFRSPSSSKFEWSPTSKYDQNGLSPNINYVVEKDGELHVGNEQFQGGSESVSSTEDIPINADLQVAEKVVPGSEVESLNFDNQKNNCKSAISMVCGVFVMLFAVFISLLWIDGQDESCNLVPT</sequence>
<dbReference type="AlphaFoldDB" id="A0A7J7GEM4"/>
<evidence type="ECO:0000259" key="3">
    <source>
        <dbReference type="Pfam" id="PF24714"/>
    </source>
</evidence>
<dbReference type="PANTHER" id="PTHR31355:SF4">
    <property type="entry name" value="TOG DOMAIN-CONTAINING PROTEIN"/>
    <property type="match status" value="1"/>
</dbReference>
<reference evidence="4 5" key="2">
    <citation type="submission" date="2020-07" db="EMBL/GenBank/DDBJ databases">
        <title>Genome assembly of wild tea tree DASZ reveals pedigree and selection history of tea varieties.</title>
        <authorList>
            <person name="Zhang W."/>
        </authorList>
    </citation>
    <scope>NUCLEOTIDE SEQUENCE [LARGE SCALE GENOMIC DNA]</scope>
    <source>
        <strain evidence="5">cv. G240</strain>
        <tissue evidence="4">Leaf</tissue>
    </source>
</reference>
<feature type="transmembrane region" description="Helical" evidence="2">
    <location>
        <begin position="746"/>
        <end position="767"/>
    </location>
</feature>
<reference evidence="5" key="1">
    <citation type="journal article" date="2020" name="Nat. Commun.">
        <title>Genome assembly of wild tea tree DASZ reveals pedigree and selection history of tea varieties.</title>
        <authorList>
            <person name="Zhang W."/>
            <person name="Zhang Y."/>
            <person name="Qiu H."/>
            <person name="Guo Y."/>
            <person name="Wan H."/>
            <person name="Zhang X."/>
            <person name="Scossa F."/>
            <person name="Alseekh S."/>
            <person name="Zhang Q."/>
            <person name="Wang P."/>
            <person name="Xu L."/>
            <person name="Schmidt M.H."/>
            <person name="Jia X."/>
            <person name="Li D."/>
            <person name="Zhu A."/>
            <person name="Guo F."/>
            <person name="Chen W."/>
            <person name="Ni D."/>
            <person name="Usadel B."/>
            <person name="Fernie A.R."/>
            <person name="Wen W."/>
        </authorList>
    </citation>
    <scope>NUCLEOTIDE SEQUENCE [LARGE SCALE GENOMIC DNA]</scope>
    <source>
        <strain evidence="5">cv. G240</strain>
    </source>
</reference>
<proteinExistence type="predicted"/>
<dbReference type="InterPro" id="IPR016024">
    <property type="entry name" value="ARM-type_fold"/>
</dbReference>